<accession>A0A839HEA8</accession>
<feature type="region of interest" description="Disordered" evidence="1">
    <location>
        <begin position="31"/>
        <end position="51"/>
    </location>
</feature>
<dbReference type="EMBL" id="JABVCQ010000026">
    <property type="protein sequence ID" value="MBB1126814.1"/>
    <property type="molecule type" value="Genomic_DNA"/>
</dbReference>
<proteinExistence type="predicted"/>
<evidence type="ECO:0000313" key="3">
    <source>
        <dbReference type="Proteomes" id="UP000548632"/>
    </source>
</evidence>
<protein>
    <submittedName>
        <fullName evidence="2">Uncharacterized protein</fullName>
    </submittedName>
</protein>
<name>A0A839HEA8_9GAMM</name>
<comment type="caution">
    <text evidence="2">The sequence shown here is derived from an EMBL/GenBank/DDBJ whole genome shotgun (WGS) entry which is preliminary data.</text>
</comment>
<reference evidence="2 3" key="1">
    <citation type="journal article" date="2020" name="Arch. Microbiol.">
        <title>The genome sequence of the giant phototrophic gammaproteobacterium Thiospirillum jenense gives insight into its physiological properties and phylogenetic relationships.</title>
        <authorList>
            <person name="Imhoff J.F."/>
            <person name="Meyer T.E."/>
            <person name="Kyndt J.A."/>
        </authorList>
    </citation>
    <scope>NUCLEOTIDE SEQUENCE [LARGE SCALE GENOMIC DNA]</scope>
    <source>
        <strain evidence="2 3">DSM 216</strain>
    </source>
</reference>
<gene>
    <name evidence="2" type="ORF">HUK38_11330</name>
</gene>
<organism evidence="2 3">
    <name type="scientific">Thiospirillum jenense</name>
    <dbReference type="NCBI Taxonomy" id="1653858"/>
    <lineage>
        <taxon>Bacteria</taxon>
        <taxon>Pseudomonadati</taxon>
        <taxon>Pseudomonadota</taxon>
        <taxon>Gammaproteobacteria</taxon>
        <taxon>Chromatiales</taxon>
        <taxon>Chromatiaceae</taxon>
        <taxon>Thiospirillum</taxon>
    </lineage>
</organism>
<dbReference type="RefSeq" id="WP_182584443.1">
    <property type="nucleotide sequence ID" value="NZ_JABVCQ010000026.1"/>
</dbReference>
<evidence type="ECO:0000256" key="1">
    <source>
        <dbReference type="SAM" id="MobiDB-lite"/>
    </source>
</evidence>
<dbReference type="AlphaFoldDB" id="A0A839HEA8"/>
<sequence length="85" mass="9319">MILQKVSNTNTAAGWGMQMRVMVAGTNPGGVEYRPLAGKKNDEDSDSEETPLDYRFNTVLARRVQVAVRLGLPSEEAGRQLNIVV</sequence>
<dbReference type="Proteomes" id="UP000548632">
    <property type="component" value="Unassembled WGS sequence"/>
</dbReference>
<evidence type="ECO:0000313" key="2">
    <source>
        <dbReference type="EMBL" id="MBB1126814.1"/>
    </source>
</evidence>
<keyword evidence="3" id="KW-1185">Reference proteome</keyword>